<comment type="cofactor">
    <cofactor evidence="1">
        <name>pyridoxal 5'-phosphate</name>
        <dbReference type="ChEBI" id="CHEBI:597326"/>
    </cofactor>
</comment>
<dbReference type="GO" id="GO:1901605">
    <property type="term" value="P:alpha-amino acid metabolic process"/>
    <property type="evidence" value="ECO:0007669"/>
    <property type="project" value="TreeGrafter"/>
</dbReference>
<dbReference type="InterPro" id="IPR015421">
    <property type="entry name" value="PyrdxlP-dep_Trfase_major"/>
</dbReference>
<dbReference type="InterPro" id="IPR015424">
    <property type="entry name" value="PyrdxlP-dep_Trfase"/>
</dbReference>
<evidence type="ECO:0000256" key="2">
    <source>
        <dbReference type="ARBA" id="ARBA00007441"/>
    </source>
</evidence>
<comment type="similarity">
    <text evidence="2">Belongs to the class-I pyridoxal-phosphate-dependent aminotransferase family.</text>
</comment>
<dbReference type="AlphaFoldDB" id="A0A0B3VT15"/>
<gene>
    <name evidence="8" type="ORF">QX51_17750</name>
</gene>
<evidence type="ECO:0000256" key="1">
    <source>
        <dbReference type="ARBA" id="ARBA00001933"/>
    </source>
</evidence>
<evidence type="ECO:0000313" key="8">
    <source>
        <dbReference type="EMBL" id="KHS55734.1"/>
    </source>
</evidence>
<evidence type="ECO:0000256" key="5">
    <source>
        <dbReference type="ARBA" id="ARBA00022679"/>
    </source>
</evidence>
<dbReference type="STRING" id="1577792.QX51_17750"/>
<dbReference type="PANTHER" id="PTHR42790:SF19">
    <property type="entry name" value="KYNURENINE_ALPHA-AMINOADIPATE AMINOTRANSFERASE, MITOCHONDRIAL"/>
    <property type="match status" value="1"/>
</dbReference>
<keyword evidence="6" id="KW-0663">Pyridoxal phosphate</keyword>
<protein>
    <submittedName>
        <fullName evidence="8">Aminotransferase</fullName>
    </submittedName>
</protein>
<evidence type="ECO:0000256" key="6">
    <source>
        <dbReference type="ARBA" id="ARBA00022898"/>
    </source>
</evidence>
<dbReference type="GO" id="GO:0030170">
    <property type="term" value="F:pyridoxal phosphate binding"/>
    <property type="evidence" value="ECO:0007669"/>
    <property type="project" value="InterPro"/>
</dbReference>
<name>A0A0B3VT15_9FIRM</name>
<dbReference type="SUPFAM" id="SSF53383">
    <property type="entry name" value="PLP-dependent transferases"/>
    <property type="match status" value="1"/>
</dbReference>
<sequence>MSFNYANRMSHVKGSAARAMLKITRNPEVISFAGGLPAPELFPVEEFKQMSKLVLEENGANALQYGPAEGYEPLRKQIAERMKKSSVEIDPSNILITSGSQQGLDFSAKIFINPGDIIICESPSYLGAINAFNAYEPDYIDIKTDDDGMVMEDLEYALKNNDNVKLIYVIPDFQNPSGKTWSLERRKQLVELANKYNVVIVEDNPYGELIFEGEMLPAIKHFDTEDRVIFLGTFSKIFSPGLRIGWAASGKEIIHQFNLCKQGADLQSSTISQMELSKFLDNYDIEEHINKIIEVYRRRRDLMLGTMKEVFPKEVKYTYPKGGLFIWVELPEHINAEEVSEKALEKKVAFIVGNPFFPRGGHDNTFRMNFSNMPEDKIVEGVKRLGAVLNELLVNETV</sequence>
<comment type="subunit">
    <text evidence="3">Homodimer.</text>
</comment>
<feature type="domain" description="Aminotransferase class I/classII large" evidence="7">
    <location>
        <begin position="51"/>
        <end position="385"/>
    </location>
</feature>
<dbReference type="PANTHER" id="PTHR42790">
    <property type="entry name" value="AMINOTRANSFERASE"/>
    <property type="match status" value="1"/>
</dbReference>
<dbReference type="CDD" id="cd00609">
    <property type="entry name" value="AAT_like"/>
    <property type="match status" value="1"/>
</dbReference>
<keyword evidence="9" id="KW-1185">Reference proteome</keyword>
<dbReference type="RefSeq" id="WP_039681239.1">
    <property type="nucleotide sequence ID" value="NZ_JAWGXO010000020.1"/>
</dbReference>
<dbReference type="Proteomes" id="UP000031189">
    <property type="component" value="Unassembled WGS sequence"/>
</dbReference>
<dbReference type="EMBL" id="JWHR01000151">
    <property type="protein sequence ID" value="KHS55734.1"/>
    <property type="molecule type" value="Genomic_DNA"/>
</dbReference>
<dbReference type="FunFam" id="3.40.640.10:FF:000053">
    <property type="entry name" value="Aminotransferase, class I"/>
    <property type="match status" value="1"/>
</dbReference>
<keyword evidence="5 8" id="KW-0808">Transferase</keyword>
<reference evidence="8 9" key="1">
    <citation type="submission" date="2014-12" db="EMBL/GenBank/DDBJ databases">
        <title>Draft genome sequence of Terrisporobacter sp. 08-306576, isolated from the blood culture of a bacteremia patient.</title>
        <authorList>
            <person name="Lund L.C."/>
            <person name="Sydenham T.V."/>
            <person name="Hogh S.V."/>
            <person name="Skov M.N."/>
            <person name="Kemp M."/>
            <person name="Justesen U.S."/>
        </authorList>
    </citation>
    <scope>NUCLEOTIDE SEQUENCE [LARGE SCALE GENOMIC DNA]</scope>
    <source>
        <strain evidence="8 9">08-306576</strain>
    </source>
</reference>
<evidence type="ECO:0000259" key="7">
    <source>
        <dbReference type="Pfam" id="PF00155"/>
    </source>
</evidence>
<dbReference type="OrthoDB" id="9802328at2"/>
<evidence type="ECO:0000256" key="4">
    <source>
        <dbReference type="ARBA" id="ARBA00022576"/>
    </source>
</evidence>
<dbReference type="Gene3D" id="3.90.1150.10">
    <property type="entry name" value="Aspartate Aminotransferase, domain 1"/>
    <property type="match status" value="1"/>
</dbReference>
<dbReference type="GO" id="GO:0008483">
    <property type="term" value="F:transaminase activity"/>
    <property type="evidence" value="ECO:0007669"/>
    <property type="project" value="UniProtKB-KW"/>
</dbReference>
<organism evidence="8 9">
    <name type="scientific">Terrisporobacter othiniensis</name>
    <dbReference type="NCBI Taxonomy" id="1577792"/>
    <lineage>
        <taxon>Bacteria</taxon>
        <taxon>Bacillati</taxon>
        <taxon>Bacillota</taxon>
        <taxon>Clostridia</taxon>
        <taxon>Peptostreptococcales</taxon>
        <taxon>Peptostreptococcaceae</taxon>
        <taxon>Terrisporobacter</taxon>
    </lineage>
</organism>
<accession>A0A0B3VT15</accession>
<dbReference type="InterPro" id="IPR004839">
    <property type="entry name" value="Aminotransferase_I/II_large"/>
</dbReference>
<dbReference type="InterPro" id="IPR050859">
    <property type="entry name" value="Class-I_PLP-dep_aminotransf"/>
</dbReference>
<dbReference type="InterPro" id="IPR015422">
    <property type="entry name" value="PyrdxlP-dep_Trfase_small"/>
</dbReference>
<evidence type="ECO:0000256" key="3">
    <source>
        <dbReference type="ARBA" id="ARBA00011738"/>
    </source>
</evidence>
<evidence type="ECO:0000313" key="9">
    <source>
        <dbReference type="Proteomes" id="UP000031189"/>
    </source>
</evidence>
<comment type="caution">
    <text evidence="8">The sequence shown here is derived from an EMBL/GenBank/DDBJ whole genome shotgun (WGS) entry which is preliminary data.</text>
</comment>
<dbReference type="Gene3D" id="3.40.640.10">
    <property type="entry name" value="Type I PLP-dependent aspartate aminotransferase-like (Major domain)"/>
    <property type="match status" value="1"/>
</dbReference>
<proteinExistence type="inferred from homology"/>
<keyword evidence="4 8" id="KW-0032">Aminotransferase</keyword>
<dbReference type="Pfam" id="PF00155">
    <property type="entry name" value="Aminotran_1_2"/>
    <property type="match status" value="1"/>
</dbReference>